<accession>A0ABN3JYX5</accession>
<name>A0ABN3JYX5_9ACTN</name>
<gene>
    <name evidence="1" type="ORF">GCM10010421_35210</name>
</gene>
<protein>
    <submittedName>
        <fullName evidence="1">Uncharacterized protein</fullName>
    </submittedName>
</protein>
<organism evidence="1 2">
    <name type="scientific">Streptomyces glaucus</name>
    <dbReference type="NCBI Taxonomy" id="284029"/>
    <lineage>
        <taxon>Bacteria</taxon>
        <taxon>Bacillati</taxon>
        <taxon>Actinomycetota</taxon>
        <taxon>Actinomycetes</taxon>
        <taxon>Kitasatosporales</taxon>
        <taxon>Streptomycetaceae</taxon>
        <taxon>Streptomyces</taxon>
    </lineage>
</organism>
<reference evidence="1 2" key="1">
    <citation type="journal article" date="2019" name="Int. J. Syst. Evol. Microbiol.">
        <title>The Global Catalogue of Microorganisms (GCM) 10K type strain sequencing project: providing services to taxonomists for standard genome sequencing and annotation.</title>
        <authorList>
            <consortium name="The Broad Institute Genomics Platform"/>
            <consortium name="The Broad Institute Genome Sequencing Center for Infectious Disease"/>
            <person name="Wu L."/>
            <person name="Ma J."/>
        </authorList>
    </citation>
    <scope>NUCLEOTIDE SEQUENCE [LARGE SCALE GENOMIC DNA]</scope>
    <source>
        <strain evidence="1 2">JCM 6922</strain>
    </source>
</reference>
<evidence type="ECO:0000313" key="2">
    <source>
        <dbReference type="Proteomes" id="UP001500460"/>
    </source>
</evidence>
<dbReference type="EMBL" id="BAAATK010000021">
    <property type="protein sequence ID" value="GAA2441467.1"/>
    <property type="molecule type" value="Genomic_DNA"/>
</dbReference>
<sequence length="65" mass="6875">MTAPEPPPVDQLTRAQYTGWACVWCGKTLWRGAASAGISRGQSGAHVLDSEVYECAPPCGKRPSA</sequence>
<proteinExistence type="predicted"/>
<evidence type="ECO:0000313" key="1">
    <source>
        <dbReference type="EMBL" id="GAA2441467.1"/>
    </source>
</evidence>
<dbReference type="RefSeq" id="WP_344604423.1">
    <property type="nucleotide sequence ID" value="NZ_BAAATK010000021.1"/>
</dbReference>
<keyword evidence="2" id="KW-1185">Reference proteome</keyword>
<dbReference type="Proteomes" id="UP001500460">
    <property type="component" value="Unassembled WGS sequence"/>
</dbReference>
<comment type="caution">
    <text evidence="1">The sequence shown here is derived from an EMBL/GenBank/DDBJ whole genome shotgun (WGS) entry which is preliminary data.</text>
</comment>